<keyword evidence="5" id="KW-0479">Metal-binding</keyword>
<dbReference type="EMBL" id="JAJSOF020000005">
    <property type="protein sequence ID" value="KAJ4447833.1"/>
    <property type="molecule type" value="Genomic_DNA"/>
</dbReference>
<evidence type="ECO:0000256" key="7">
    <source>
        <dbReference type="ARBA" id="ARBA00022801"/>
    </source>
</evidence>
<comment type="caution">
    <text evidence="9">The sequence shown here is derived from an EMBL/GenBank/DDBJ whole genome shotgun (WGS) entry which is preliminary data.</text>
</comment>
<evidence type="ECO:0000259" key="8">
    <source>
        <dbReference type="PROSITE" id="PS50879"/>
    </source>
</evidence>
<evidence type="ECO:0000256" key="4">
    <source>
        <dbReference type="ARBA" id="ARBA00022722"/>
    </source>
</evidence>
<evidence type="ECO:0000256" key="6">
    <source>
        <dbReference type="ARBA" id="ARBA00022759"/>
    </source>
</evidence>
<comment type="similarity">
    <text evidence="2">Belongs to the RNase H family.</text>
</comment>
<feature type="domain" description="RNase H type-1" evidence="8">
    <location>
        <begin position="382"/>
        <end position="516"/>
    </location>
</feature>
<evidence type="ECO:0000313" key="9">
    <source>
        <dbReference type="EMBL" id="KAJ4447833.1"/>
    </source>
</evidence>
<dbReference type="Pfam" id="PF00075">
    <property type="entry name" value="RNase_H"/>
    <property type="match status" value="1"/>
</dbReference>
<keyword evidence="4" id="KW-0540">Nuclease</keyword>
<gene>
    <name evidence="9" type="ORF">ANN_09841</name>
</gene>
<dbReference type="SUPFAM" id="SSF53098">
    <property type="entry name" value="Ribonuclease H-like"/>
    <property type="match status" value="1"/>
</dbReference>
<dbReference type="InterPro" id="IPR012337">
    <property type="entry name" value="RNaseH-like_sf"/>
</dbReference>
<evidence type="ECO:0000256" key="2">
    <source>
        <dbReference type="ARBA" id="ARBA00005300"/>
    </source>
</evidence>
<dbReference type="PANTHER" id="PTHR10642">
    <property type="entry name" value="RIBONUCLEASE H1"/>
    <property type="match status" value="1"/>
</dbReference>
<evidence type="ECO:0000313" key="10">
    <source>
        <dbReference type="Proteomes" id="UP001148838"/>
    </source>
</evidence>
<organism evidence="9 10">
    <name type="scientific">Periplaneta americana</name>
    <name type="common">American cockroach</name>
    <name type="synonym">Blatta americana</name>
    <dbReference type="NCBI Taxonomy" id="6978"/>
    <lineage>
        <taxon>Eukaryota</taxon>
        <taxon>Metazoa</taxon>
        <taxon>Ecdysozoa</taxon>
        <taxon>Arthropoda</taxon>
        <taxon>Hexapoda</taxon>
        <taxon>Insecta</taxon>
        <taxon>Pterygota</taxon>
        <taxon>Neoptera</taxon>
        <taxon>Polyneoptera</taxon>
        <taxon>Dictyoptera</taxon>
        <taxon>Blattodea</taxon>
        <taxon>Blattoidea</taxon>
        <taxon>Blattidae</taxon>
        <taxon>Blattinae</taxon>
        <taxon>Periplaneta</taxon>
    </lineage>
</organism>
<keyword evidence="6" id="KW-0255">Endonuclease</keyword>
<dbReference type="Proteomes" id="UP001148838">
    <property type="component" value="Unassembled WGS sequence"/>
</dbReference>
<name>A0ABQ8TNF2_PERAM</name>
<proteinExistence type="inferred from homology"/>
<protein>
    <recommendedName>
        <fullName evidence="3">ribonuclease H</fullName>
        <ecNumber evidence="3">3.1.26.4</ecNumber>
    </recommendedName>
</protein>
<dbReference type="EC" id="3.1.26.4" evidence="3"/>
<dbReference type="PROSITE" id="PS50879">
    <property type="entry name" value="RNASE_H_1"/>
    <property type="match status" value="1"/>
</dbReference>
<dbReference type="Gene3D" id="3.30.420.10">
    <property type="entry name" value="Ribonuclease H-like superfamily/Ribonuclease H"/>
    <property type="match status" value="1"/>
</dbReference>
<sequence length="592" mass="67705">MVDALRSSLFSDPEHQYGAIIVAAQDDAAPCPVKNVPQQMRLSKQLITRIVPEVCTAIIEELENFIKFRHPVGEIELSAALCSNYKLVANPVHNEYQLPLMYRQTTDHFRRQTDRLAFAATYTRSDFNQRMRSFVVRSLRNLLRLRWAGHVACMGESRNAYRVLVGRSDGKRPLGRPRRRWEDNIKMDLREVGYDDRDWINPSQDRDQWRAYVRAAMNHRLLRSSPCFSLDCDSILLIHQQSALLYDDLLQQRLPEGCTLHAYADDALKLAKSSTFRHLEDIANEALAAVHMWGKTNKLNFNASKTSAMLTTRKRNIEPISISMDNISIVLVDELNKHQQYKTRPKIPQFLTHLRVEEPANPLKAGHPSLYIPCLKEICDADSHHCLIYTDKSRLDKLSNKNAKVGCAFVAYRNDSKHTSAIFKLSSECSVFQAELLALRDAIKWCSQSGYSACVHSDSQSAVISINDKYNTYIIASEIRTLIMKSVVHICITWVRGHTGIVGNERADELAKMAANSDVPLSYNLCPLSYIKKVAKEHYMQEWNERWVNSDKGILTKELYFPTVYDRNKCKVITPNFVLTQFLTGMENSGNT</sequence>
<accession>A0ABQ8TNF2</accession>
<evidence type="ECO:0000256" key="1">
    <source>
        <dbReference type="ARBA" id="ARBA00000077"/>
    </source>
</evidence>
<evidence type="ECO:0000256" key="5">
    <source>
        <dbReference type="ARBA" id="ARBA00022723"/>
    </source>
</evidence>
<dbReference type="PANTHER" id="PTHR10642:SF26">
    <property type="entry name" value="RIBONUCLEASE H1"/>
    <property type="match status" value="1"/>
</dbReference>
<reference evidence="9 10" key="1">
    <citation type="journal article" date="2022" name="Allergy">
        <title>Genome assembly and annotation of Periplaneta americana reveal a comprehensive cockroach allergen profile.</title>
        <authorList>
            <person name="Wang L."/>
            <person name="Xiong Q."/>
            <person name="Saelim N."/>
            <person name="Wang L."/>
            <person name="Nong W."/>
            <person name="Wan A.T."/>
            <person name="Shi M."/>
            <person name="Liu X."/>
            <person name="Cao Q."/>
            <person name="Hui J.H.L."/>
            <person name="Sookrung N."/>
            <person name="Leung T.F."/>
            <person name="Tungtrongchitr A."/>
            <person name="Tsui S.K.W."/>
        </authorList>
    </citation>
    <scope>NUCLEOTIDE SEQUENCE [LARGE SCALE GENOMIC DNA]</scope>
    <source>
        <strain evidence="9">PWHHKU_190912</strain>
    </source>
</reference>
<keyword evidence="7" id="KW-0378">Hydrolase</keyword>
<dbReference type="CDD" id="cd09276">
    <property type="entry name" value="Rnase_HI_RT_non_LTR"/>
    <property type="match status" value="1"/>
</dbReference>
<comment type="catalytic activity">
    <reaction evidence="1">
        <text>Endonucleolytic cleavage to 5'-phosphomonoester.</text>
        <dbReference type="EC" id="3.1.26.4"/>
    </reaction>
</comment>
<keyword evidence="10" id="KW-1185">Reference proteome</keyword>
<evidence type="ECO:0000256" key="3">
    <source>
        <dbReference type="ARBA" id="ARBA00012180"/>
    </source>
</evidence>
<dbReference type="InterPro" id="IPR002156">
    <property type="entry name" value="RNaseH_domain"/>
</dbReference>
<dbReference type="InterPro" id="IPR050092">
    <property type="entry name" value="RNase_H"/>
</dbReference>
<dbReference type="InterPro" id="IPR036397">
    <property type="entry name" value="RNaseH_sf"/>
</dbReference>